<feature type="transmembrane region" description="Helical" evidence="8">
    <location>
        <begin position="12"/>
        <end position="34"/>
    </location>
</feature>
<gene>
    <name evidence="9" type="ordered locus">Desku_3353</name>
</gene>
<accession>A0AAU8PKT2</accession>
<dbReference type="NCBIfam" id="TIGR00861">
    <property type="entry name" value="MIP"/>
    <property type="match status" value="1"/>
</dbReference>
<organism evidence="9 10">
    <name type="scientific">Desulfofundulus kuznetsovii (strain DSM 6115 / VKM B-1805 / 17)</name>
    <name type="common">Desulfotomaculum kuznetsovii</name>
    <dbReference type="NCBI Taxonomy" id="760568"/>
    <lineage>
        <taxon>Bacteria</taxon>
        <taxon>Bacillati</taxon>
        <taxon>Bacillota</taxon>
        <taxon>Clostridia</taxon>
        <taxon>Eubacteriales</taxon>
        <taxon>Peptococcaceae</taxon>
        <taxon>Desulfofundulus</taxon>
    </lineage>
</organism>
<evidence type="ECO:0000256" key="7">
    <source>
        <dbReference type="RuleBase" id="RU000477"/>
    </source>
</evidence>
<dbReference type="RefSeq" id="WP_013824343.1">
    <property type="nucleotide sequence ID" value="NC_015573.1"/>
</dbReference>
<keyword evidence="4 7" id="KW-0812">Transmembrane</keyword>
<feature type="transmembrane region" description="Helical" evidence="8">
    <location>
        <begin position="148"/>
        <end position="167"/>
    </location>
</feature>
<dbReference type="Gene3D" id="1.20.1080.10">
    <property type="entry name" value="Glycerol uptake facilitator protein"/>
    <property type="match status" value="1"/>
</dbReference>
<dbReference type="PANTHER" id="PTHR43829:SF9">
    <property type="entry name" value="AQUAPORIN-9"/>
    <property type="match status" value="1"/>
</dbReference>
<dbReference type="KEGG" id="dku:Desku_3353"/>
<keyword evidence="10" id="KW-1185">Reference proteome</keyword>
<dbReference type="PROSITE" id="PS00221">
    <property type="entry name" value="MIP"/>
    <property type="match status" value="1"/>
</dbReference>
<dbReference type="GO" id="GO:0005886">
    <property type="term" value="C:plasma membrane"/>
    <property type="evidence" value="ECO:0007669"/>
    <property type="project" value="TreeGrafter"/>
</dbReference>
<dbReference type="InterPro" id="IPR050363">
    <property type="entry name" value="MIP/Aquaporin"/>
</dbReference>
<dbReference type="GO" id="GO:0015254">
    <property type="term" value="F:glycerol channel activity"/>
    <property type="evidence" value="ECO:0007669"/>
    <property type="project" value="TreeGrafter"/>
</dbReference>
<dbReference type="InterPro" id="IPR022357">
    <property type="entry name" value="MIP_CS"/>
</dbReference>
<feature type="transmembrane region" description="Helical" evidence="8">
    <location>
        <begin position="46"/>
        <end position="65"/>
    </location>
</feature>
<evidence type="ECO:0000256" key="1">
    <source>
        <dbReference type="ARBA" id="ARBA00004141"/>
    </source>
</evidence>
<keyword evidence="3 7" id="KW-0813">Transport</keyword>
<keyword evidence="6 8" id="KW-0472">Membrane</keyword>
<dbReference type="InterPro" id="IPR023271">
    <property type="entry name" value="Aquaporin-like"/>
</dbReference>
<comment type="similarity">
    <text evidence="2 7">Belongs to the MIP/aquaporin (TC 1.A.8) family.</text>
</comment>
<dbReference type="EMBL" id="CP002770">
    <property type="protein sequence ID" value="AEG16837.1"/>
    <property type="molecule type" value="Genomic_DNA"/>
</dbReference>
<evidence type="ECO:0000256" key="6">
    <source>
        <dbReference type="ARBA" id="ARBA00023136"/>
    </source>
</evidence>
<evidence type="ECO:0000313" key="10">
    <source>
        <dbReference type="Proteomes" id="UP000009229"/>
    </source>
</evidence>
<evidence type="ECO:0000256" key="4">
    <source>
        <dbReference type="ARBA" id="ARBA00022692"/>
    </source>
</evidence>
<dbReference type="PANTHER" id="PTHR43829">
    <property type="entry name" value="AQUAPORIN OR AQUAGLYCEROPORIN RELATED"/>
    <property type="match status" value="1"/>
</dbReference>
<evidence type="ECO:0000256" key="5">
    <source>
        <dbReference type="ARBA" id="ARBA00022989"/>
    </source>
</evidence>
<name>A0AAU8PKT2_DESK7</name>
<feature type="transmembrane region" description="Helical" evidence="8">
    <location>
        <begin position="179"/>
        <end position="203"/>
    </location>
</feature>
<keyword evidence="5 8" id="KW-1133">Transmembrane helix</keyword>
<proteinExistence type="inferred from homology"/>
<evidence type="ECO:0000256" key="8">
    <source>
        <dbReference type="SAM" id="Phobius"/>
    </source>
</evidence>
<dbReference type="PRINTS" id="PR00783">
    <property type="entry name" value="MINTRINSICP"/>
</dbReference>
<feature type="transmembrane region" description="Helical" evidence="8">
    <location>
        <begin position="231"/>
        <end position="250"/>
    </location>
</feature>
<evidence type="ECO:0000313" key="9">
    <source>
        <dbReference type="EMBL" id="AEG16837.1"/>
    </source>
</evidence>
<comment type="subcellular location">
    <subcellularLocation>
        <location evidence="1">Membrane</location>
        <topology evidence="1">Multi-pass membrane protein</topology>
    </subcellularLocation>
</comment>
<dbReference type="InterPro" id="IPR000425">
    <property type="entry name" value="MIP"/>
</dbReference>
<dbReference type="SUPFAM" id="SSF81338">
    <property type="entry name" value="Aquaporin-like"/>
    <property type="match status" value="1"/>
</dbReference>
<evidence type="ECO:0000256" key="3">
    <source>
        <dbReference type="ARBA" id="ARBA00022448"/>
    </source>
</evidence>
<reference evidence="10" key="1">
    <citation type="submission" date="2011-05" db="EMBL/GenBank/DDBJ databases">
        <title>Complete sequence of Desulfotomaculum kuznetsovii DSM 6115.</title>
        <authorList>
            <person name="Lucas S."/>
            <person name="Han J."/>
            <person name="Lapidus A."/>
            <person name="Cheng J.-F."/>
            <person name="Goodwin L."/>
            <person name="Pitluck S."/>
            <person name="Peters L."/>
            <person name="Mikhailova N."/>
            <person name="Lu M."/>
            <person name="Saunders E."/>
            <person name="Han C."/>
            <person name="Tapia R."/>
            <person name="Land M."/>
            <person name="Hauser L."/>
            <person name="Kyrpides N."/>
            <person name="Ivanova N."/>
            <person name="Pagani I."/>
            <person name="Nazina T."/>
            <person name="Ivanova A."/>
            <person name="Parshina S."/>
            <person name="Kuever J."/>
            <person name="Muyzer G."/>
            <person name="Plugge C."/>
            <person name="Stams A."/>
            <person name="Woyke T."/>
        </authorList>
    </citation>
    <scope>NUCLEOTIDE SEQUENCE [LARGE SCALE GENOMIC DNA]</scope>
    <source>
        <strain evidence="10">DSM 6115 / VKM B-1805 / 17</strain>
    </source>
</reference>
<dbReference type="CDD" id="cd00333">
    <property type="entry name" value="MIP"/>
    <property type="match status" value="1"/>
</dbReference>
<feature type="transmembrane region" description="Helical" evidence="8">
    <location>
        <begin position="86"/>
        <end position="108"/>
    </location>
</feature>
<protein>
    <submittedName>
        <fullName evidence="9">MIP family channel protein</fullName>
    </submittedName>
</protein>
<evidence type="ECO:0000256" key="2">
    <source>
        <dbReference type="ARBA" id="ARBA00006175"/>
    </source>
</evidence>
<dbReference type="AlphaFoldDB" id="A0AAU8PKT2"/>
<dbReference type="Proteomes" id="UP000009229">
    <property type="component" value="Chromosome"/>
</dbReference>
<dbReference type="Pfam" id="PF00230">
    <property type="entry name" value="MIP"/>
    <property type="match status" value="1"/>
</dbReference>
<sequence>MSTKKLYAGELIAEYIGSFILIFFGASSVATLVLNGAQLGLWEISILWGMAVTIAIYITGGVSGTHINPAVTIALAAFRGFPWNKVLPYSLVQVAGCFTGAAASYLLFRNGFAQWEATQHVVRGSLASVKTAGIFSTYPASYLNNLEAFLVEMFITAMLLMVIFAVSDPKNTVAPRGNFGPLIVGLTITTIGGCFGSLTGFAMNPARDFGPKLFAFLAGWGNVALPAPGNYFWVPILGPIAGALAGGFVYEKFIAPYLALKASSLEIQEEVVEEENAVA</sequence>